<dbReference type="GO" id="GO:0072686">
    <property type="term" value="C:mitotic spindle"/>
    <property type="evidence" value="ECO:0007669"/>
    <property type="project" value="InterPro"/>
</dbReference>
<name>F0WVJ2_9STRA</name>
<accession>F0WVJ2</accession>
<gene>
    <name evidence="1" type="primary">AlNc14C297G10327</name>
    <name evidence="1" type="ORF">ALNC14_115780</name>
</gene>
<dbReference type="HOGENOM" id="CLU_191025_0_0_1"/>
<organism evidence="1">
    <name type="scientific">Albugo laibachii Nc14</name>
    <dbReference type="NCBI Taxonomy" id="890382"/>
    <lineage>
        <taxon>Eukaryota</taxon>
        <taxon>Sar</taxon>
        <taxon>Stramenopiles</taxon>
        <taxon>Oomycota</taxon>
        <taxon>Peronosporomycetes</taxon>
        <taxon>Albuginales</taxon>
        <taxon>Albuginaceae</taxon>
        <taxon>Albugo</taxon>
    </lineage>
</organism>
<dbReference type="EMBL" id="FR824342">
    <property type="protein sequence ID" value="CCA25434.1"/>
    <property type="molecule type" value="Genomic_DNA"/>
</dbReference>
<reference evidence="1" key="1">
    <citation type="journal article" date="2011" name="PLoS Biol.">
        <title>Gene gain and loss during evolution of obligate parasitism in the white rust pathogen of Arabidopsis thaliana.</title>
        <authorList>
            <person name="Kemen E."/>
            <person name="Gardiner A."/>
            <person name="Schultz-Larsen T."/>
            <person name="Kemen A.C."/>
            <person name="Balmuth A.L."/>
            <person name="Robert-Seilaniantz A."/>
            <person name="Bailey K."/>
            <person name="Holub E."/>
            <person name="Studholme D.J."/>
            <person name="Maclean D."/>
            <person name="Jones J.D."/>
        </authorList>
    </citation>
    <scope>NUCLEOTIDE SEQUENCE</scope>
</reference>
<evidence type="ECO:0000313" key="1">
    <source>
        <dbReference type="EMBL" id="CCA25434.1"/>
    </source>
</evidence>
<dbReference type="AlphaFoldDB" id="F0WVJ2"/>
<dbReference type="InterPro" id="IPR013963">
    <property type="entry name" value="DASH_Dad2"/>
</dbReference>
<dbReference type="GO" id="GO:0042729">
    <property type="term" value="C:DASH complex"/>
    <property type="evidence" value="ECO:0007669"/>
    <property type="project" value="InterPro"/>
</dbReference>
<reference evidence="1" key="2">
    <citation type="submission" date="2011-02" db="EMBL/GenBank/DDBJ databases">
        <authorList>
            <person name="MacLean D."/>
        </authorList>
    </citation>
    <scope>NUCLEOTIDE SEQUENCE</scope>
</reference>
<sequence>MEHEVVALEALRDSSVELLGFLEGISSKLDLLNEQAEMASKVLENWTTVFNITRQSLKTHNATQPTEIIHFIEKRLL</sequence>
<proteinExistence type="predicted"/>
<dbReference type="GO" id="GO:0000278">
    <property type="term" value="P:mitotic cell cycle"/>
    <property type="evidence" value="ECO:0007669"/>
    <property type="project" value="InterPro"/>
</dbReference>
<dbReference type="Pfam" id="PF08654">
    <property type="entry name" value="DASH_Dad2"/>
    <property type="match status" value="1"/>
</dbReference>
<protein>
    <submittedName>
        <fullName evidence="1">AlNc14C297G10327 protein</fullName>
    </submittedName>
</protein>